<dbReference type="EMBL" id="MHKL01000037">
    <property type="protein sequence ID" value="OGY88840.1"/>
    <property type="molecule type" value="Genomic_DNA"/>
</dbReference>
<comment type="function">
    <text evidence="5">One of the proteins that surrounds the polypeptide exit tunnel on the outside of the subunit.</text>
</comment>
<comment type="similarity">
    <text evidence="1 5 6">Belongs to the universal ribosomal protein uL24 family.</text>
</comment>
<evidence type="ECO:0000313" key="9">
    <source>
        <dbReference type="Proteomes" id="UP000178849"/>
    </source>
</evidence>
<feature type="domain" description="KOW" evidence="7">
    <location>
        <begin position="2"/>
        <end position="29"/>
    </location>
</feature>
<keyword evidence="2 5" id="KW-0689">Ribosomal protein</keyword>
<evidence type="ECO:0000256" key="1">
    <source>
        <dbReference type="ARBA" id="ARBA00010618"/>
    </source>
</evidence>
<gene>
    <name evidence="5" type="primary">rplX</name>
    <name evidence="8" type="ORF">A2927_02250</name>
</gene>
<dbReference type="InterPro" id="IPR041988">
    <property type="entry name" value="Ribosomal_uL24_KOW"/>
</dbReference>
<evidence type="ECO:0000256" key="6">
    <source>
        <dbReference type="RuleBase" id="RU003477"/>
    </source>
</evidence>
<dbReference type="PROSITE" id="PS01108">
    <property type="entry name" value="RIBOSOMAL_L24"/>
    <property type="match status" value="1"/>
</dbReference>
<dbReference type="Gene3D" id="2.30.30.30">
    <property type="match status" value="1"/>
</dbReference>
<evidence type="ECO:0000256" key="5">
    <source>
        <dbReference type="HAMAP-Rule" id="MF_01326"/>
    </source>
</evidence>
<dbReference type="SMART" id="SM00739">
    <property type="entry name" value="KOW"/>
    <property type="match status" value="1"/>
</dbReference>
<dbReference type="SUPFAM" id="SSF50104">
    <property type="entry name" value="Translation proteins SH3-like domain"/>
    <property type="match status" value="1"/>
</dbReference>
<comment type="caution">
    <text evidence="8">The sequence shown here is derived from an EMBL/GenBank/DDBJ whole genome shotgun (WGS) entry which is preliminary data.</text>
</comment>
<accession>A0A1G2BKL7</accession>
<dbReference type="Proteomes" id="UP000178849">
    <property type="component" value="Unassembled WGS sequence"/>
</dbReference>
<evidence type="ECO:0000256" key="2">
    <source>
        <dbReference type="ARBA" id="ARBA00022980"/>
    </source>
</evidence>
<proteinExistence type="inferred from homology"/>
<dbReference type="Pfam" id="PF00467">
    <property type="entry name" value="KOW"/>
    <property type="match status" value="1"/>
</dbReference>
<evidence type="ECO:0000256" key="4">
    <source>
        <dbReference type="ARBA" id="ARBA00035206"/>
    </source>
</evidence>
<protein>
    <recommendedName>
        <fullName evidence="4 5">Large ribosomal subunit protein uL24</fullName>
    </recommendedName>
</protein>
<dbReference type="CDD" id="cd06089">
    <property type="entry name" value="KOW_RPL26"/>
    <property type="match status" value="1"/>
</dbReference>
<dbReference type="GO" id="GO:0003735">
    <property type="term" value="F:structural constituent of ribosome"/>
    <property type="evidence" value="ECO:0007669"/>
    <property type="project" value="InterPro"/>
</dbReference>
<dbReference type="NCBIfam" id="TIGR01079">
    <property type="entry name" value="rplX_bact"/>
    <property type="match status" value="1"/>
</dbReference>
<dbReference type="InterPro" id="IPR008991">
    <property type="entry name" value="Translation_prot_SH3-like_sf"/>
</dbReference>
<dbReference type="PANTHER" id="PTHR12903">
    <property type="entry name" value="MITOCHONDRIAL RIBOSOMAL PROTEIN L24"/>
    <property type="match status" value="1"/>
</dbReference>
<dbReference type="STRING" id="1798550.A2927_02250"/>
<dbReference type="GO" id="GO:1990904">
    <property type="term" value="C:ribonucleoprotein complex"/>
    <property type="evidence" value="ECO:0007669"/>
    <property type="project" value="UniProtKB-KW"/>
</dbReference>
<dbReference type="Pfam" id="PF17136">
    <property type="entry name" value="ribosomal_L24"/>
    <property type="match status" value="1"/>
</dbReference>
<evidence type="ECO:0000259" key="7">
    <source>
        <dbReference type="SMART" id="SM00739"/>
    </source>
</evidence>
<evidence type="ECO:0000313" key="8">
    <source>
        <dbReference type="EMBL" id="OGY88840.1"/>
    </source>
</evidence>
<dbReference type="HAMAP" id="MF_01326_B">
    <property type="entry name" value="Ribosomal_uL24_B"/>
    <property type="match status" value="1"/>
</dbReference>
<name>A0A1G2BKL7_9BACT</name>
<dbReference type="GO" id="GO:0005840">
    <property type="term" value="C:ribosome"/>
    <property type="evidence" value="ECO:0007669"/>
    <property type="project" value="UniProtKB-KW"/>
</dbReference>
<dbReference type="InterPro" id="IPR003256">
    <property type="entry name" value="Ribosomal_uL24"/>
</dbReference>
<keyword evidence="3 5" id="KW-0687">Ribonucleoprotein</keyword>
<keyword evidence="5" id="KW-0699">rRNA-binding</keyword>
<dbReference type="InterPro" id="IPR005825">
    <property type="entry name" value="Ribosomal_uL24_CS"/>
</dbReference>
<dbReference type="GO" id="GO:0006412">
    <property type="term" value="P:translation"/>
    <property type="evidence" value="ECO:0007669"/>
    <property type="project" value="UniProtKB-UniRule"/>
</dbReference>
<comment type="subunit">
    <text evidence="5">Part of the 50S ribosomal subunit.</text>
</comment>
<dbReference type="GO" id="GO:0019843">
    <property type="term" value="F:rRNA binding"/>
    <property type="evidence" value="ECO:0007669"/>
    <property type="project" value="UniProtKB-UniRule"/>
</dbReference>
<organism evidence="8 9">
    <name type="scientific">Candidatus Komeilibacteria bacterium RIFCSPLOWO2_01_FULL_45_10</name>
    <dbReference type="NCBI Taxonomy" id="1798550"/>
    <lineage>
        <taxon>Bacteria</taxon>
        <taxon>Candidatus Komeiliibacteriota</taxon>
    </lineage>
</organism>
<dbReference type="InterPro" id="IPR057264">
    <property type="entry name" value="Ribosomal_uL24_C"/>
</dbReference>
<comment type="function">
    <text evidence="5">One of two assembly initiator proteins, it binds directly to the 5'-end of the 23S rRNA, where it nucleates assembly of the 50S subunit.</text>
</comment>
<dbReference type="AlphaFoldDB" id="A0A1G2BKL7"/>
<dbReference type="InterPro" id="IPR005824">
    <property type="entry name" value="KOW"/>
</dbReference>
<evidence type="ECO:0000256" key="3">
    <source>
        <dbReference type="ARBA" id="ARBA00023274"/>
    </source>
</evidence>
<sequence>MKIKKGDTVKIISGKDKGKTGKIIQIFPEANKVVVEGANTHWRHLKPRKQGEKGQRVEYAAPLHVAKVMLIDPKTGRETRIGYKMLATGEKVRIAKRSGEVV</sequence>
<dbReference type="InterPro" id="IPR014722">
    <property type="entry name" value="Rib_uL2_dom2"/>
</dbReference>
<reference evidence="8 9" key="1">
    <citation type="journal article" date="2016" name="Nat. Commun.">
        <title>Thousands of microbial genomes shed light on interconnected biogeochemical processes in an aquifer system.</title>
        <authorList>
            <person name="Anantharaman K."/>
            <person name="Brown C.T."/>
            <person name="Hug L.A."/>
            <person name="Sharon I."/>
            <person name="Castelle C.J."/>
            <person name="Probst A.J."/>
            <person name="Thomas B.C."/>
            <person name="Singh A."/>
            <person name="Wilkins M.J."/>
            <person name="Karaoz U."/>
            <person name="Brodie E.L."/>
            <person name="Williams K.H."/>
            <person name="Hubbard S.S."/>
            <person name="Banfield J.F."/>
        </authorList>
    </citation>
    <scope>NUCLEOTIDE SEQUENCE [LARGE SCALE GENOMIC DNA]</scope>
</reference>
<keyword evidence="5" id="KW-0694">RNA-binding</keyword>